<dbReference type="SUPFAM" id="SSF51445">
    <property type="entry name" value="(Trans)glycosidases"/>
    <property type="match status" value="1"/>
</dbReference>
<dbReference type="InterPro" id="IPR013780">
    <property type="entry name" value="Glyco_hydro_b"/>
</dbReference>
<protein>
    <recommendedName>
        <fullName evidence="3">alpha-L-fucosidase</fullName>
        <ecNumber evidence="3">3.2.1.51</ecNumber>
    </recommendedName>
</protein>
<keyword evidence="6" id="KW-0326">Glycosidase</keyword>
<dbReference type="InterPro" id="IPR017853">
    <property type="entry name" value="GH"/>
</dbReference>
<dbReference type="EC" id="3.2.1.51" evidence="3"/>
<dbReference type="InterPro" id="IPR057739">
    <property type="entry name" value="Glyco_hydro_29_N"/>
</dbReference>
<gene>
    <name evidence="8" type="ORF">IAC59_03580</name>
</gene>
<dbReference type="GO" id="GO:0005764">
    <property type="term" value="C:lysosome"/>
    <property type="evidence" value="ECO:0007669"/>
    <property type="project" value="TreeGrafter"/>
</dbReference>
<keyword evidence="5" id="KW-0378">Hydrolase</keyword>
<reference evidence="8" key="2">
    <citation type="journal article" date="2021" name="PeerJ">
        <title>Extensive microbial diversity within the chicken gut microbiome revealed by metagenomics and culture.</title>
        <authorList>
            <person name="Gilroy R."/>
            <person name="Ravi A."/>
            <person name="Getino M."/>
            <person name="Pursley I."/>
            <person name="Horton D.L."/>
            <person name="Alikhan N.F."/>
            <person name="Baker D."/>
            <person name="Gharbi K."/>
            <person name="Hall N."/>
            <person name="Watson M."/>
            <person name="Adriaenssens E.M."/>
            <person name="Foster-Nyarko E."/>
            <person name="Jarju S."/>
            <person name="Secka A."/>
            <person name="Antonio M."/>
            <person name="Oren A."/>
            <person name="Chaudhuri R.R."/>
            <person name="La Ragione R."/>
            <person name="Hildebrand F."/>
            <person name="Pallen M.J."/>
        </authorList>
    </citation>
    <scope>NUCLEOTIDE SEQUENCE</scope>
    <source>
        <strain evidence="8">ChiSxjej2B14-8506</strain>
    </source>
</reference>
<dbReference type="GO" id="GO:0004560">
    <property type="term" value="F:alpha-L-fucosidase activity"/>
    <property type="evidence" value="ECO:0007669"/>
    <property type="project" value="InterPro"/>
</dbReference>
<proteinExistence type="inferred from homology"/>
<sequence length="491" mass="56009">MYEEYLKTIERVIAQGPYTDTWESLCKHPVPEWYIDGKFGIFIHWGVYAVPAYGSEWYPRNMYQQGTKEFEHHVATYGPQKQFGYKDFIPMFKAEKFDAAKWLDLFEAAGARYIMPVAEHHDGFQMYKSEISHFNAAEMGPCRDIVGELKREADKRGIQLCASNHRMEHFWFMDGGLDFDSDVRDPANSGFYGGAYGNVCHGPSNMQDLGDVLPTREFLEDWLVRNCEIVDRYQPKIMWFDWWIQNPAAKPYLRKFAAYYYNRAAEWGAQVTINYKYDAYMRGAGVFDIERGQLSAASPRFWQNDTAIAKNSWGYTENNDFKNPVDLVCDLIDIVSKKGALLLNVGPRADGTITDEDRNVLISIGNWLKVNGEAIYGTRVWNVYGEGPTQVPEGAFTDVDRPKFTGADIRFTYKPGYVYAHVLAQPEDGVVRIKSMHEMSNARIVFGGLVNGVSLLGGGELKYARTPDALEVRLPEGYHSDYPIVLKIAVD</sequence>
<evidence type="ECO:0000259" key="7">
    <source>
        <dbReference type="Pfam" id="PF01120"/>
    </source>
</evidence>
<dbReference type="PANTHER" id="PTHR10030">
    <property type="entry name" value="ALPHA-L-FUCOSIDASE"/>
    <property type="match status" value="1"/>
</dbReference>
<evidence type="ECO:0000256" key="3">
    <source>
        <dbReference type="ARBA" id="ARBA00012662"/>
    </source>
</evidence>
<name>A0A9D1S3W1_9FIRM</name>
<dbReference type="Pfam" id="PF01120">
    <property type="entry name" value="Alpha_L_fucos"/>
    <property type="match status" value="1"/>
</dbReference>
<dbReference type="Gene3D" id="3.20.20.80">
    <property type="entry name" value="Glycosidases"/>
    <property type="match status" value="1"/>
</dbReference>
<evidence type="ECO:0000256" key="6">
    <source>
        <dbReference type="ARBA" id="ARBA00023295"/>
    </source>
</evidence>
<dbReference type="Gene3D" id="2.60.40.1180">
    <property type="entry name" value="Golgi alpha-mannosidase II"/>
    <property type="match status" value="1"/>
</dbReference>
<comment type="caution">
    <text evidence="8">The sequence shown here is derived from an EMBL/GenBank/DDBJ whole genome shotgun (WGS) entry which is preliminary data.</text>
</comment>
<dbReference type="PIRSF" id="PIRSF001092">
    <property type="entry name" value="Alpha-L-fucosidase"/>
    <property type="match status" value="1"/>
</dbReference>
<comment type="function">
    <text evidence="1">Alpha-L-fucosidase is responsible for hydrolyzing the alpha-1,6-linked fucose joined to the reducing-end N-acetylglucosamine of the carbohydrate moieties of glycoproteins.</text>
</comment>
<evidence type="ECO:0000313" key="9">
    <source>
        <dbReference type="Proteomes" id="UP000824123"/>
    </source>
</evidence>
<evidence type="ECO:0000313" key="8">
    <source>
        <dbReference type="EMBL" id="HIU46324.1"/>
    </source>
</evidence>
<dbReference type="SMART" id="SM00812">
    <property type="entry name" value="Alpha_L_fucos"/>
    <property type="match status" value="1"/>
</dbReference>
<evidence type="ECO:0000256" key="1">
    <source>
        <dbReference type="ARBA" id="ARBA00004071"/>
    </source>
</evidence>
<evidence type="ECO:0000256" key="4">
    <source>
        <dbReference type="ARBA" id="ARBA00022729"/>
    </source>
</evidence>
<accession>A0A9D1S3W1</accession>
<organism evidence="8 9">
    <name type="scientific">Candidatus Fimadaptatus faecigallinarum</name>
    <dbReference type="NCBI Taxonomy" id="2840814"/>
    <lineage>
        <taxon>Bacteria</taxon>
        <taxon>Bacillati</taxon>
        <taxon>Bacillota</taxon>
        <taxon>Clostridia</taxon>
        <taxon>Eubacteriales</taxon>
        <taxon>Candidatus Fimadaptatus</taxon>
    </lineage>
</organism>
<dbReference type="GO" id="GO:0016139">
    <property type="term" value="P:glycoside catabolic process"/>
    <property type="evidence" value="ECO:0007669"/>
    <property type="project" value="TreeGrafter"/>
</dbReference>
<reference evidence="8" key="1">
    <citation type="submission" date="2020-10" db="EMBL/GenBank/DDBJ databases">
        <authorList>
            <person name="Gilroy R."/>
        </authorList>
    </citation>
    <scope>NUCLEOTIDE SEQUENCE</scope>
    <source>
        <strain evidence="8">ChiSxjej2B14-8506</strain>
    </source>
</reference>
<feature type="domain" description="Glycoside hydrolase family 29 N-terminal" evidence="7">
    <location>
        <begin position="11"/>
        <end position="373"/>
    </location>
</feature>
<evidence type="ECO:0000256" key="5">
    <source>
        <dbReference type="ARBA" id="ARBA00022801"/>
    </source>
</evidence>
<dbReference type="AlphaFoldDB" id="A0A9D1S3W1"/>
<dbReference type="Proteomes" id="UP000824123">
    <property type="component" value="Unassembled WGS sequence"/>
</dbReference>
<keyword evidence="4" id="KW-0732">Signal</keyword>
<dbReference type="GO" id="GO:0006004">
    <property type="term" value="P:fucose metabolic process"/>
    <property type="evidence" value="ECO:0007669"/>
    <property type="project" value="InterPro"/>
</dbReference>
<dbReference type="InterPro" id="IPR000933">
    <property type="entry name" value="Glyco_hydro_29"/>
</dbReference>
<dbReference type="EMBL" id="DVNK01000025">
    <property type="protein sequence ID" value="HIU46324.1"/>
    <property type="molecule type" value="Genomic_DNA"/>
</dbReference>
<dbReference type="InterPro" id="IPR016286">
    <property type="entry name" value="FUC_metazoa-typ"/>
</dbReference>
<comment type="similarity">
    <text evidence="2">Belongs to the glycosyl hydrolase 29 family.</text>
</comment>
<evidence type="ECO:0000256" key="2">
    <source>
        <dbReference type="ARBA" id="ARBA00007951"/>
    </source>
</evidence>
<dbReference type="PANTHER" id="PTHR10030:SF37">
    <property type="entry name" value="ALPHA-L-FUCOSIDASE-RELATED"/>
    <property type="match status" value="1"/>
</dbReference>